<feature type="transmembrane region" description="Helical" evidence="4">
    <location>
        <begin position="186"/>
        <end position="207"/>
    </location>
</feature>
<evidence type="ECO:0000313" key="7">
    <source>
        <dbReference type="Proteomes" id="UP000326837"/>
    </source>
</evidence>
<evidence type="ECO:0000313" key="6">
    <source>
        <dbReference type="EMBL" id="BBO34146.1"/>
    </source>
</evidence>
<dbReference type="PROSITE" id="PS50850">
    <property type="entry name" value="MFS"/>
    <property type="match status" value="1"/>
</dbReference>
<name>A0A5K7XIJ9_9BACT</name>
<feature type="transmembrane region" description="Helical" evidence="4">
    <location>
        <begin position="25"/>
        <end position="43"/>
    </location>
</feature>
<accession>A0A5K7XIJ9</accession>
<gene>
    <name evidence="6" type="ORF">PLANPX_3758</name>
</gene>
<dbReference type="Gene3D" id="1.20.1250.20">
    <property type="entry name" value="MFS general substrate transporter like domains"/>
    <property type="match status" value="2"/>
</dbReference>
<evidence type="ECO:0000256" key="4">
    <source>
        <dbReference type="SAM" id="Phobius"/>
    </source>
</evidence>
<dbReference type="RefSeq" id="WP_152099779.1">
    <property type="nucleotide sequence ID" value="NZ_AP021861.1"/>
</dbReference>
<keyword evidence="1 4" id="KW-0812">Transmembrane</keyword>
<dbReference type="EMBL" id="AP021861">
    <property type="protein sequence ID" value="BBO34146.1"/>
    <property type="molecule type" value="Genomic_DNA"/>
</dbReference>
<proteinExistence type="predicted"/>
<organism evidence="6 7">
    <name type="scientific">Lacipirellula parvula</name>
    <dbReference type="NCBI Taxonomy" id="2650471"/>
    <lineage>
        <taxon>Bacteria</taxon>
        <taxon>Pseudomonadati</taxon>
        <taxon>Planctomycetota</taxon>
        <taxon>Planctomycetia</taxon>
        <taxon>Pirellulales</taxon>
        <taxon>Lacipirellulaceae</taxon>
        <taxon>Lacipirellula</taxon>
    </lineage>
</organism>
<dbReference type="InterPro" id="IPR036259">
    <property type="entry name" value="MFS_trans_sf"/>
</dbReference>
<dbReference type="GO" id="GO:0022857">
    <property type="term" value="F:transmembrane transporter activity"/>
    <property type="evidence" value="ECO:0007669"/>
    <property type="project" value="InterPro"/>
</dbReference>
<dbReference type="KEGG" id="lpav:PLANPX_3758"/>
<keyword evidence="2 4" id="KW-1133">Transmembrane helix</keyword>
<keyword evidence="3 4" id="KW-0472">Membrane</keyword>
<feature type="transmembrane region" description="Helical" evidence="4">
    <location>
        <begin position="307"/>
        <end position="325"/>
    </location>
</feature>
<sequence>MTASNAEPSALAAPSSSGLVAWTPFYYGWVNVFAAALMMLATLPGRTQGLGLITEPLLADLQLKPTTFAQINLWATLIGALFCLPVGRWLDRSGARLVLVVLVFGLGAVVLGISRVETTLMLFLLITATRAIGQSALSVASIALVGKWFQRRISIAMGFYALLVGFMFVIAFGLVGYAVQTQGWRTAWGEIGIVLLAGFAPAAWLLVRSTPESVGVKSDDASTVEAVPTGLTLSESLRTPAFWIFALATSIYGLVYSGFGLFNQSIVEQLGFTAEDYHKTLIIATFVGLATQLVGGWLGWKWSLRGLMMLAMGLYGASLLWLPSVTGRSELFSNAVLMGAAGGMVTVVFFAIWPELFGRRHLGLIQGAAQLLTVLASAVGPLLFAECFARTASYNAMFYTLAPAVLILGLAAWFVPRPKLT</sequence>
<reference evidence="7" key="1">
    <citation type="submission" date="2019-10" db="EMBL/GenBank/DDBJ databases">
        <title>Lacipirellula parvula gen. nov., sp. nov., representing a lineage of planctomycetes widespread in freshwater anoxic habitats, and description of the family Lacipirellulaceae.</title>
        <authorList>
            <person name="Dedysh S.N."/>
            <person name="Kulichevskaya I.S."/>
            <person name="Beletsky A.V."/>
            <person name="Rakitin A.L."/>
            <person name="Mardanov A.V."/>
            <person name="Ivanova A.A."/>
            <person name="Saltykova V.X."/>
            <person name="Rijpstra W.I.C."/>
            <person name="Sinninghe Damste J.S."/>
            <person name="Ravin N.V."/>
        </authorList>
    </citation>
    <scope>NUCLEOTIDE SEQUENCE [LARGE SCALE GENOMIC DNA]</scope>
    <source>
        <strain evidence="7">PX69</strain>
    </source>
</reference>
<feature type="transmembrane region" description="Helical" evidence="4">
    <location>
        <begin position="396"/>
        <end position="415"/>
    </location>
</feature>
<feature type="domain" description="Major facilitator superfamily (MFS) profile" evidence="5">
    <location>
        <begin position="20"/>
        <end position="420"/>
    </location>
</feature>
<dbReference type="AlphaFoldDB" id="A0A5K7XIJ9"/>
<feature type="transmembrane region" description="Helical" evidence="4">
    <location>
        <begin position="281"/>
        <end position="300"/>
    </location>
</feature>
<feature type="transmembrane region" description="Helical" evidence="4">
    <location>
        <begin position="331"/>
        <end position="352"/>
    </location>
</feature>
<feature type="transmembrane region" description="Helical" evidence="4">
    <location>
        <begin position="120"/>
        <end position="145"/>
    </location>
</feature>
<feature type="transmembrane region" description="Helical" evidence="4">
    <location>
        <begin position="241"/>
        <end position="261"/>
    </location>
</feature>
<dbReference type="Pfam" id="PF07690">
    <property type="entry name" value="MFS_1"/>
    <property type="match status" value="1"/>
</dbReference>
<dbReference type="Proteomes" id="UP000326837">
    <property type="component" value="Chromosome"/>
</dbReference>
<feature type="transmembrane region" description="Helical" evidence="4">
    <location>
        <begin position="97"/>
        <end position="114"/>
    </location>
</feature>
<dbReference type="SUPFAM" id="SSF103473">
    <property type="entry name" value="MFS general substrate transporter"/>
    <property type="match status" value="1"/>
</dbReference>
<dbReference type="InterPro" id="IPR011701">
    <property type="entry name" value="MFS"/>
</dbReference>
<feature type="transmembrane region" description="Helical" evidence="4">
    <location>
        <begin position="71"/>
        <end position="90"/>
    </location>
</feature>
<evidence type="ECO:0000256" key="3">
    <source>
        <dbReference type="ARBA" id="ARBA00023136"/>
    </source>
</evidence>
<dbReference type="PANTHER" id="PTHR11360">
    <property type="entry name" value="MONOCARBOXYLATE TRANSPORTER"/>
    <property type="match status" value="1"/>
</dbReference>
<evidence type="ECO:0000259" key="5">
    <source>
        <dbReference type="PROSITE" id="PS50850"/>
    </source>
</evidence>
<dbReference type="InterPro" id="IPR050327">
    <property type="entry name" value="Proton-linked_MCT"/>
</dbReference>
<protein>
    <recommendedName>
        <fullName evidence="5">Major facilitator superfamily (MFS) profile domain-containing protein</fullName>
    </recommendedName>
</protein>
<feature type="transmembrane region" description="Helical" evidence="4">
    <location>
        <begin position="364"/>
        <end position="384"/>
    </location>
</feature>
<evidence type="ECO:0000256" key="2">
    <source>
        <dbReference type="ARBA" id="ARBA00022989"/>
    </source>
</evidence>
<evidence type="ECO:0000256" key="1">
    <source>
        <dbReference type="ARBA" id="ARBA00022692"/>
    </source>
</evidence>
<keyword evidence="7" id="KW-1185">Reference proteome</keyword>
<feature type="transmembrane region" description="Helical" evidence="4">
    <location>
        <begin position="157"/>
        <end position="180"/>
    </location>
</feature>
<dbReference type="InterPro" id="IPR020846">
    <property type="entry name" value="MFS_dom"/>
</dbReference>
<dbReference type="PANTHER" id="PTHR11360:SF308">
    <property type="entry name" value="BLL3089 PROTEIN"/>
    <property type="match status" value="1"/>
</dbReference>